<keyword evidence="3" id="KW-1185">Reference proteome</keyword>
<accession>A0ABU2Y5P0</accession>
<feature type="transmembrane region" description="Helical" evidence="1">
    <location>
        <begin position="38"/>
        <end position="58"/>
    </location>
</feature>
<evidence type="ECO:0000313" key="3">
    <source>
        <dbReference type="Proteomes" id="UP001252186"/>
    </source>
</evidence>
<reference evidence="2 3" key="1">
    <citation type="submission" date="2023-09" db="EMBL/GenBank/DDBJ databases">
        <authorList>
            <person name="Rey-Velasco X."/>
        </authorList>
    </citation>
    <scope>NUCLEOTIDE SEQUENCE [LARGE SCALE GENOMIC DNA]</scope>
    <source>
        <strain evidence="2 3">P050</strain>
    </source>
</reference>
<comment type="caution">
    <text evidence="2">The sequence shown here is derived from an EMBL/GenBank/DDBJ whole genome shotgun (WGS) entry which is preliminary data.</text>
</comment>
<protein>
    <recommendedName>
        <fullName evidence="4">DUF3976 domain-containing protein</fullName>
    </recommendedName>
</protein>
<keyword evidence="1" id="KW-0812">Transmembrane</keyword>
<evidence type="ECO:0008006" key="4">
    <source>
        <dbReference type="Google" id="ProtNLM"/>
    </source>
</evidence>
<sequence>MFTPGQKIFAIFFVIAFTAVMIWTYRKDLKLHKKYYKNSYLVLIAIFAVIAVFTLITFSMH</sequence>
<name>A0ABU2Y5P0_9FLAO</name>
<keyword evidence="1" id="KW-0472">Membrane</keyword>
<organism evidence="2 3">
    <name type="scientific">Urechidicola vernalis</name>
    <dbReference type="NCBI Taxonomy" id="3075600"/>
    <lineage>
        <taxon>Bacteria</taxon>
        <taxon>Pseudomonadati</taxon>
        <taxon>Bacteroidota</taxon>
        <taxon>Flavobacteriia</taxon>
        <taxon>Flavobacteriales</taxon>
        <taxon>Flavobacteriaceae</taxon>
        <taxon>Urechidicola</taxon>
    </lineage>
</organism>
<evidence type="ECO:0000256" key="1">
    <source>
        <dbReference type="SAM" id="Phobius"/>
    </source>
</evidence>
<gene>
    <name evidence="2" type="ORF">RM519_09730</name>
</gene>
<keyword evidence="1" id="KW-1133">Transmembrane helix</keyword>
<dbReference type="EMBL" id="JAVRHV010000004">
    <property type="protein sequence ID" value="MDT0553523.1"/>
    <property type="molecule type" value="Genomic_DNA"/>
</dbReference>
<proteinExistence type="predicted"/>
<feature type="transmembrane region" description="Helical" evidence="1">
    <location>
        <begin position="6"/>
        <end position="26"/>
    </location>
</feature>
<evidence type="ECO:0000313" key="2">
    <source>
        <dbReference type="EMBL" id="MDT0553523.1"/>
    </source>
</evidence>
<dbReference type="Proteomes" id="UP001252186">
    <property type="component" value="Unassembled WGS sequence"/>
</dbReference>